<dbReference type="Proteomes" id="UP000199165">
    <property type="component" value="Unassembled WGS sequence"/>
</dbReference>
<feature type="region of interest" description="Disordered" evidence="1">
    <location>
        <begin position="72"/>
        <end position="107"/>
    </location>
</feature>
<organism evidence="2 3">
    <name type="scientific">Actinopolyspora righensis</name>
    <dbReference type="NCBI Taxonomy" id="995060"/>
    <lineage>
        <taxon>Bacteria</taxon>
        <taxon>Bacillati</taxon>
        <taxon>Actinomycetota</taxon>
        <taxon>Actinomycetes</taxon>
        <taxon>Actinopolysporales</taxon>
        <taxon>Actinopolysporaceae</taxon>
        <taxon>Actinopolyspora</taxon>
        <taxon>Actinopolyspora alba group</taxon>
    </lineage>
</organism>
<dbReference type="RefSeq" id="WP_092973962.1">
    <property type="nucleotide sequence ID" value="NZ_FPAT01000002.1"/>
</dbReference>
<reference evidence="3" key="1">
    <citation type="submission" date="2016-10" db="EMBL/GenBank/DDBJ databases">
        <authorList>
            <person name="Varghese N."/>
            <person name="Submissions S."/>
        </authorList>
    </citation>
    <scope>NUCLEOTIDE SEQUENCE [LARGE SCALE GENOMIC DNA]</scope>
    <source>
        <strain evidence="3">DSM 45501</strain>
    </source>
</reference>
<gene>
    <name evidence="2" type="ORF">SAMN04487904_10287</name>
</gene>
<evidence type="ECO:0000313" key="3">
    <source>
        <dbReference type="Proteomes" id="UP000199165"/>
    </source>
</evidence>
<feature type="compositionally biased region" description="Basic and acidic residues" evidence="1">
    <location>
        <begin position="80"/>
        <end position="91"/>
    </location>
</feature>
<accession>A0A1I6Y0B9</accession>
<proteinExistence type="predicted"/>
<evidence type="ECO:0000313" key="2">
    <source>
        <dbReference type="EMBL" id="SFT43866.1"/>
    </source>
</evidence>
<evidence type="ECO:0000256" key="1">
    <source>
        <dbReference type="SAM" id="MobiDB-lite"/>
    </source>
</evidence>
<dbReference type="AlphaFoldDB" id="A0A1I6Y0B9"/>
<name>A0A1I6Y0B9_9ACTN</name>
<keyword evidence="3" id="KW-1185">Reference proteome</keyword>
<dbReference type="EMBL" id="FPAT01000002">
    <property type="protein sequence ID" value="SFT43866.1"/>
    <property type="molecule type" value="Genomic_DNA"/>
</dbReference>
<protein>
    <submittedName>
        <fullName evidence="2">Uncharacterized protein</fullName>
    </submittedName>
</protein>
<sequence length="107" mass="12286">MSENPQSETEVLRDIARELRKSNRDELREIGEAVETGSHTFGELARNPGYADFFQEVVDKMNSLTEQEFLDNETSLLEPPEQKPEEKVVDRSDEEDEEDGPPETFLV</sequence>
<feature type="compositionally biased region" description="Acidic residues" evidence="1">
    <location>
        <begin position="92"/>
        <end position="101"/>
    </location>
</feature>